<feature type="signal peptide" evidence="4">
    <location>
        <begin position="1"/>
        <end position="22"/>
    </location>
</feature>
<dbReference type="GO" id="GO:0099402">
    <property type="term" value="P:plant organ development"/>
    <property type="evidence" value="ECO:0007669"/>
    <property type="project" value="UniProtKB-ARBA"/>
</dbReference>
<feature type="repeat" description="PPR" evidence="3">
    <location>
        <begin position="270"/>
        <end position="304"/>
    </location>
</feature>
<dbReference type="PROSITE" id="PS51375">
    <property type="entry name" value="PPR"/>
    <property type="match status" value="5"/>
</dbReference>
<dbReference type="OrthoDB" id="731210at2759"/>
<evidence type="ECO:0000256" key="4">
    <source>
        <dbReference type="SAM" id="SignalP"/>
    </source>
</evidence>
<feature type="repeat" description="PPR" evidence="3">
    <location>
        <begin position="66"/>
        <end position="100"/>
    </location>
</feature>
<dbReference type="InterPro" id="IPR046960">
    <property type="entry name" value="PPR_At4g14850-like_plant"/>
</dbReference>
<dbReference type="AlphaFoldDB" id="A0A9Q0CMI4"/>
<dbReference type="EMBL" id="JAMQYH010000002">
    <property type="protein sequence ID" value="KAJ1696382.1"/>
    <property type="molecule type" value="Genomic_DNA"/>
</dbReference>
<dbReference type="GO" id="GO:0009451">
    <property type="term" value="P:RNA modification"/>
    <property type="evidence" value="ECO:0007669"/>
    <property type="project" value="InterPro"/>
</dbReference>
<sequence>MSAAGAGATLRCLLQALPLVLPQFAPHLSASSLPPIFVLNRAIEAFASDGLIGHARDLFEQMPERNGGSWNAIISAYSRTNQPINALSFFSRMFNQGVPPKDVTLASVLGSCSEVLDLCLTRQIHTLVVKLGFCSNLIINTSLVDIYGKCDVILDAEKVFDSIPNPNAVSWNVIVRRYYELGRGDDAIKALFQMIRAGVMPLNFTLSNSLLACADAGALFEGRQIHGLVVKIGHYCDINSLVRNCILQMYAKCGALDEASKLFDRTERRDTFIWTSMLSGYVSCGRIQEAEKMFDSMPERNIVSWNAMIGGYINCSAWDKALDLFRKMEGEIGSYDIYTLGTVIKACAELLDLEKGRQVHGFAYRHNYQLDHYLCNALIGMYAKCGRLRNMEALFSRVLKKRDRVSWNSLILGYERHCRSEEALYALREMLRETSPNESTFTLGLSACANIFSLDRGKQIHAYIIRNGYKMDDIIRDALVSMYSKCRLIDYSIRVFEEMESHDVVLWNSVILGCAYNGNGKYALEVFEEMRRKEIKADNVTFIGALLACICDGFVNRGQRYFNSMSEDYGITPRMEHYECMIELYSKHGCMVELEKFVEEMPVEPTVPMWLRIFDSCREYGYPRLGKKAENFINKSNPLNPVRFDMEGMDVGPKELTGIR</sequence>
<gene>
    <name evidence="5" type="ORF">LUZ63_004894</name>
</gene>
<dbReference type="InterPro" id="IPR002885">
    <property type="entry name" value="PPR_rpt"/>
</dbReference>
<dbReference type="Gene3D" id="1.25.40.10">
    <property type="entry name" value="Tetratricopeptide repeat domain"/>
    <property type="match status" value="6"/>
</dbReference>
<dbReference type="FunFam" id="1.25.40.10:FF:000442">
    <property type="entry name" value="Pentatricopeptide repeat-containing protein At3g49710"/>
    <property type="match status" value="1"/>
</dbReference>
<dbReference type="InterPro" id="IPR011990">
    <property type="entry name" value="TPR-like_helical_dom_sf"/>
</dbReference>
<dbReference type="PANTHER" id="PTHR47926">
    <property type="entry name" value="PENTATRICOPEPTIDE REPEAT-CONTAINING PROTEIN"/>
    <property type="match status" value="1"/>
</dbReference>
<reference evidence="5" key="1">
    <citation type="journal article" date="2022" name="Cell">
        <title>Repeat-based holocentromeres influence genome architecture and karyotype evolution.</title>
        <authorList>
            <person name="Hofstatter P.G."/>
            <person name="Thangavel G."/>
            <person name="Lux T."/>
            <person name="Neumann P."/>
            <person name="Vondrak T."/>
            <person name="Novak P."/>
            <person name="Zhang M."/>
            <person name="Costa L."/>
            <person name="Castellani M."/>
            <person name="Scott A."/>
            <person name="Toegelov H."/>
            <person name="Fuchs J."/>
            <person name="Mata-Sucre Y."/>
            <person name="Dias Y."/>
            <person name="Vanzela A.L.L."/>
            <person name="Huettel B."/>
            <person name="Almeida C.C.S."/>
            <person name="Simkova H."/>
            <person name="Souza G."/>
            <person name="Pedrosa-Harand A."/>
            <person name="Macas J."/>
            <person name="Mayer K.F.X."/>
            <person name="Houben A."/>
            <person name="Marques A."/>
        </authorList>
    </citation>
    <scope>NUCLEOTIDE SEQUENCE</scope>
    <source>
        <strain evidence="5">RhyBre1mFocal</strain>
    </source>
</reference>
<dbReference type="NCBIfam" id="TIGR00756">
    <property type="entry name" value="PPR"/>
    <property type="match status" value="5"/>
</dbReference>
<evidence type="ECO:0000313" key="5">
    <source>
        <dbReference type="EMBL" id="KAJ1696382.1"/>
    </source>
</evidence>
<accession>A0A9Q0CMI4</accession>
<dbReference type="SUPFAM" id="SSF48452">
    <property type="entry name" value="TPR-like"/>
    <property type="match status" value="1"/>
</dbReference>
<dbReference type="FunFam" id="1.25.40.10:FF:000158">
    <property type="entry name" value="pentatricopeptide repeat-containing protein At2g33680"/>
    <property type="match status" value="1"/>
</dbReference>
<dbReference type="FunFam" id="1.25.40.10:FF:000425">
    <property type="entry name" value="Pentatricopeptide repeat-containing protein At3g26540"/>
    <property type="match status" value="1"/>
</dbReference>
<comment type="caution">
    <text evidence="5">The sequence shown here is derived from an EMBL/GenBank/DDBJ whole genome shotgun (WGS) entry which is preliminary data.</text>
</comment>
<evidence type="ECO:0008006" key="7">
    <source>
        <dbReference type="Google" id="ProtNLM"/>
    </source>
</evidence>
<organism evidence="5 6">
    <name type="scientific">Rhynchospora breviuscula</name>
    <dbReference type="NCBI Taxonomy" id="2022672"/>
    <lineage>
        <taxon>Eukaryota</taxon>
        <taxon>Viridiplantae</taxon>
        <taxon>Streptophyta</taxon>
        <taxon>Embryophyta</taxon>
        <taxon>Tracheophyta</taxon>
        <taxon>Spermatophyta</taxon>
        <taxon>Magnoliopsida</taxon>
        <taxon>Liliopsida</taxon>
        <taxon>Poales</taxon>
        <taxon>Cyperaceae</taxon>
        <taxon>Cyperoideae</taxon>
        <taxon>Rhynchosporeae</taxon>
        <taxon>Rhynchospora</taxon>
    </lineage>
</organism>
<name>A0A9Q0CMI4_9POAL</name>
<dbReference type="Pfam" id="PF01535">
    <property type="entry name" value="PPR"/>
    <property type="match status" value="7"/>
</dbReference>
<dbReference type="Proteomes" id="UP001151287">
    <property type="component" value="Unassembled WGS sequence"/>
</dbReference>
<dbReference type="Pfam" id="PF13041">
    <property type="entry name" value="PPR_2"/>
    <property type="match status" value="2"/>
</dbReference>
<dbReference type="GO" id="GO:0003723">
    <property type="term" value="F:RNA binding"/>
    <property type="evidence" value="ECO:0007669"/>
    <property type="project" value="InterPro"/>
</dbReference>
<feature type="repeat" description="PPR" evidence="3">
    <location>
        <begin position="503"/>
        <end position="537"/>
    </location>
</feature>
<feature type="repeat" description="PPR" evidence="3">
    <location>
        <begin position="167"/>
        <end position="201"/>
    </location>
</feature>
<evidence type="ECO:0000313" key="6">
    <source>
        <dbReference type="Proteomes" id="UP001151287"/>
    </source>
</evidence>
<feature type="chain" id="PRO_5040267969" description="Pentatricopeptide repeat-containing protein" evidence="4">
    <location>
        <begin position="23"/>
        <end position="660"/>
    </location>
</feature>
<evidence type="ECO:0000256" key="3">
    <source>
        <dbReference type="PROSITE-ProRule" id="PRU00708"/>
    </source>
</evidence>
<proteinExistence type="predicted"/>
<keyword evidence="2" id="KW-0809">Transit peptide</keyword>
<keyword evidence="4" id="KW-0732">Signal</keyword>
<keyword evidence="6" id="KW-1185">Reference proteome</keyword>
<evidence type="ECO:0000256" key="2">
    <source>
        <dbReference type="ARBA" id="ARBA00022946"/>
    </source>
</evidence>
<keyword evidence="1" id="KW-0677">Repeat</keyword>
<evidence type="ECO:0000256" key="1">
    <source>
        <dbReference type="ARBA" id="ARBA00022737"/>
    </source>
</evidence>
<feature type="repeat" description="PPR" evidence="3">
    <location>
        <begin position="403"/>
        <end position="433"/>
    </location>
</feature>
<dbReference type="PANTHER" id="PTHR47926:SF476">
    <property type="entry name" value="PENTATRICOPEPTIDE REPEAT-CONTAINING PROTEIN"/>
    <property type="match status" value="1"/>
</dbReference>
<protein>
    <recommendedName>
        <fullName evidence="7">Pentatricopeptide repeat-containing protein</fullName>
    </recommendedName>
</protein>